<gene>
    <name evidence="2" type="ORF">PGLA2088_LOCUS10184</name>
</gene>
<feature type="region of interest" description="Disordered" evidence="1">
    <location>
        <begin position="36"/>
        <end position="58"/>
    </location>
</feature>
<name>A0A813IM86_POLGL</name>
<dbReference type="Proteomes" id="UP000626109">
    <property type="component" value="Unassembled WGS sequence"/>
</dbReference>
<organism evidence="2 3">
    <name type="scientific">Polarella glacialis</name>
    <name type="common">Dinoflagellate</name>
    <dbReference type="NCBI Taxonomy" id="89957"/>
    <lineage>
        <taxon>Eukaryota</taxon>
        <taxon>Sar</taxon>
        <taxon>Alveolata</taxon>
        <taxon>Dinophyceae</taxon>
        <taxon>Suessiales</taxon>
        <taxon>Suessiaceae</taxon>
        <taxon>Polarella</taxon>
    </lineage>
</organism>
<sequence length="81" mass="8817">VLQVFAVFSIDGFTKPTLLTKTSQKYIQREFLGKKSHGSRMPNALDGAAGTSESLKSTTGWTSLHPSMWQVQCRKVSGPGC</sequence>
<accession>A0A813IM86</accession>
<comment type="caution">
    <text evidence="2">The sequence shown here is derived from an EMBL/GenBank/DDBJ whole genome shotgun (WGS) entry which is preliminary data.</text>
</comment>
<proteinExistence type="predicted"/>
<reference evidence="2" key="1">
    <citation type="submission" date="2021-02" db="EMBL/GenBank/DDBJ databases">
        <authorList>
            <person name="Dougan E. K."/>
            <person name="Rhodes N."/>
            <person name="Thang M."/>
            <person name="Chan C."/>
        </authorList>
    </citation>
    <scope>NUCLEOTIDE SEQUENCE</scope>
</reference>
<protein>
    <submittedName>
        <fullName evidence="2">Uncharacterized protein</fullName>
    </submittedName>
</protein>
<feature type="non-terminal residue" evidence="2">
    <location>
        <position position="1"/>
    </location>
</feature>
<evidence type="ECO:0000313" key="2">
    <source>
        <dbReference type="EMBL" id="CAE8653137.1"/>
    </source>
</evidence>
<dbReference type="EMBL" id="CAJNNW010011390">
    <property type="protein sequence ID" value="CAE8653137.1"/>
    <property type="molecule type" value="Genomic_DNA"/>
</dbReference>
<dbReference type="AlphaFoldDB" id="A0A813IM86"/>
<evidence type="ECO:0000313" key="3">
    <source>
        <dbReference type="Proteomes" id="UP000626109"/>
    </source>
</evidence>
<evidence type="ECO:0000256" key="1">
    <source>
        <dbReference type="SAM" id="MobiDB-lite"/>
    </source>
</evidence>